<feature type="domain" description="Peptidase S1" evidence="8">
    <location>
        <begin position="345"/>
        <end position="586"/>
    </location>
</feature>
<reference evidence="11" key="1">
    <citation type="journal article" date="2020" name="PLoS Negl. Trop. Dis.">
        <title>High-quality nuclear genome for Sarcoptes scabiei-A critical resource for a neglected parasite.</title>
        <authorList>
            <person name="Korhonen P.K."/>
            <person name="Gasser R.B."/>
            <person name="Ma G."/>
            <person name="Wang T."/>
            <person name="Stroehlein A.J."/>
            <person name="Young N.D."/>
            <person name="Ang C.S."/>
            <person name="Fernando D.D."/>
            <person name="Lu H.C."/>
            <person name="Taylor S."/>
            <person name="Reynolds S.L."/>
            <person name="Mofiz E."/>
            <person name="Najaraj S.H."/>
            <person name="Gowda H."/>
            <person name="Madugundu A."/>
            <person name="Renuse S."/>
            <person name="Holt D."/>
            <person name="Pandey A."/>
            <person name="Papenfuss A.T."/>
            <person name="Fischer K."/>
        </authorList>
    </citation>
    <scope>NUCLEOTIDE SEQUENCE [LARGE SCALE GENOMIC DNA]</scope>
</reference>
<evidence type="ECO:0000256" key="2">
    <source>
        <dbReference type="ARBA" id="ARBA00022801"/>
    </source>
</evidence>
<proteinExistence type="predicted"/>
<name>A0A834VF27_SARSC</name>
<organism evidence="9">
    <name type="scientific">Sarcoptes scabiei</name>
    <name type="common">Itch mite</name>
    <name type="synonym">Acarus scabiei</name>
    <dbReference type="NCBI Taxonomy" id="52283"/>
    <lineage>
        <taxon>Eukaryota</taxon>
        <taxon>Metazoa</taxon>
        <taxon>Ecdysozoa</taxon>
        <taxon>Arthropoda</taxon>
        <taxon>Chelicerata</taxon>
        <taxon>Arachnida</taxon>
        <taxon>Acari</taxon>
        <taxon>Acariformes</taxon>
        <taxon>Sarcoptiformes</taxon>
        <taxon>Astigmata</taxon>
        <taxon>Psoroptidia</taxon>
        <taxon>Sarcoptoidea</taxon>
        <taxon>Sarcoptidae</taxon>
        <taxon>Sarcoptinae</taxon>
        <taxon>Sarcoptes</taxon>
    </lineage>
</organism>
<evidence type="ECO:0000259" key="8">
    <source>
        <dbReference type="PROSITE" id="PS50240"/>
    </source>
</evidence>
<dbReference type="Proteomes" id="UP000070412">
    <property type="component" value="Unassembled WGS sequence"/>
</dbReference>
<dbReference type="InterPro" id="IPR001314">
    <property type="entry name" value="Peptidase_S1A"/>
</dbReference>
<reference evidence="10" key="3">
    <citation type="submission" date="2022-06" db="UniProtKB">
        <authorList>
            <consortium name="EnsemblMetazoa"/>
        </authorList>
    </citation>
    <scope>IDENTIFICATION</scope>
</reference>
<dbReference type="FunFam" id="2.40.10.10:FF:000006">
    <property type="entry name" value="Serine proteinase stubble"/>
    <property type="match status" value="1"/>
</dbReference>
<dbReference type="PROSITE" id="PS00135">
    <property type="entry name" value="TRYPSIN_SER"/>
    <property type="match status" value="1"/>
</dbReference>
<dbReference type="GO" id="GO:0004252">
    <property type="term" value="F:serine-type endopeptidase activity"/>
    <property type="evidence" value="ECO:0007669"/>
    <property type="project" value="InterPro"/>
</dbReference>
<feature type="region of interest" description="Disordered" evidence="6">
    <location>
        <begin position="202"/>
        <end position="232"/>
    </location>
</feature>
<feature type="chain" id="PRO_5038259527" evidence="7">
    <location>
        <begin position="26"/>
        <end position="590"/>
    </location>
</feature>
<keyword evidence="2 5" id="KW-0378">Hydrolase</keyword>
<dbReference type="InterPro" id="IPR018114">
    <property type="entry name" value="TRYPSIN_HIS"/>
</dbReference>
<sequence length="590" mass="66658">MMLQSISIIVIILLAMILTDRCVQSKIYWGKRSQCRGSRRLEHLHGYCMFHYQCVQRNGISIGHCFNSLLVGSCCLIETKQSTSLPFFSIDLIRSYSIRKFLQKKNDDDEIQRKHITQSDRKNTNASSDVKKKEAIESIETRKAVNEKSSHCSNETSDCFPHSSFDVGDPIPDETRSGNGNPNSIKIIQQTDSILSMMKNKNKINDHSDDDHSENDGDGVGDGKNNTNNNNHELFQSSMEESIHQIEETMGSVNNTDHSSNQIKQIQVNHNEFYEFVTTNNNKKENALKQSDAIASTTKMIVEEADQNISTTTSIPIESETTTKKKTHFRSKLCGVRPLSPTGRVVGGRNAQFGEWPWQVLIKEKSWLGFFTKSKCGGVLIDYKWILTAAHCQPSLMSSLIVMLGQHDLFGVSRQLRPVVKTVRRMIIHRDFDPDTFDNDIALLELDSPFEMQPHIVPICLPNESDDYRGQFAFVAGWGKLSYGGTIPHILQTVRLPIIGNRLCQTMFADAGHYKYIKDRFLCAGYPQGGRDTCEGDSGGPLMVRKDDVWTLIGTVSHGIKCAEPNLPGVYMKTWSYLPWIYNIIENNDL</sequence>
<dbReference type="EMBL" id="WVUK01000050">
    <property type="protein sequence ID" value="KAF7495162.1"/>
    <property type="molecule type" value="Genomic_DNA"/>
</dbReference>
<evidence type="ECO:0000256" key="4">
    <source>
        <dbReference type="ARBA" id="ARBA00023157"/>
    </source>
</evidence>
<feature type="compositionally biased region" description="Basic and acidic residues" evidence="6">
    <location>
        <begin position="114"/>
        <end position="150"/>
    </location>
</feature>
<dbReference type="InterPro" id="IPR001254">
    <property type="entry name" value="Trypsin_dom"/>
</dbReference>
<dbReference type="PROSITE" id="PS50240">
    <property type="entry name" value="TRYPSIN_DOM"/>
    <property type="match status" value="1"/>
</dbReference>
<dbReference type="SMART" id="SM00020">
    <property type="entry name" value="Tryp_SPc"/>
    <property type="match status" value="1"/>
</dbReference>
<reference evidence="9" key="2">
    <citation type="submission" date="2020-01" db="EMBL/GenBank/DDBJ databases">
        <authorList>
            <person name="Korhonen P.K.K."/>
            <person name="Guangxu M.G."/>
            <person name="Wang T.W."/>
            <person name="Stroehlein A.J.S."/>
            <person name="Young N.D."/>
            <person name="Ang C.-S.A."/>
            <person name="Fernando D.W.F."/>
            <person name="Lu H.L."/>
            <person name="Taylor S.T."/>
            <person name="Ehtesham M.E.M."/>
            <person name="Najaraj S.H.N."/>
            <person name="Harsha G.H.G."/>
            <person name="Madugundu A.M."/>
            <person name="Renuse S.R."/>
            <person name="Holt D.H."/>
            <person name="Pandey A.P."/>
            <person name="Papenfuss A.P."/>
            <person name="Gasser R.B.G."/>
            <person name="Fischer K.F."/>
        </authorList>
    </citation>
    <scope>NUCLEOTIDE SEQUENCE</scope>
    <source>
        <strain evidence="9">SSS_KF_BRIS2020</strain>
    </source>
</reference>
<keyword evidence="7" id="KW-0732">Signal</keyword>
<keyword evidence="11" id="KW-1185">Reference proteome</keyword>
<keyword evidence="3 5" id="KW-0720">Serine protease</keyword>
<keyword evidence="1 5" id="KW-0645">Protease</keyword>
<dbReference type="OrthoDB" id="414661at2759"/>
<dbReference type="Gene3D" id="2.40.10.10">
    <property type="entry name" value="Trypsin-like serine proteases"/>
    <property type="match status" value="1"/>
</dbReference>
<evidence type="ECO:0000313" key="11">
    <source>
        <dbReference type="Proteomes" id="UP000070412"/>
    </source>
</evidence>
<evidence type="ECO:0000256" key="1">
    <source>
        <dbReference type="ARBA" id="ARBA00022670"/>
    </source>
</evidence>
<evidence type="ECO:0000256" key="7">
    <source>
        <dbReference type="SAM" id="SignalP"/>
    </source>
</evidence>
<dbReference type="PANTHER" id="PTHR24252:SF7">
    <property type="entry name" value="HYALIN"/>
    <property type="match status" value="1"/>
</dbReference>
<evidence type="ECO:0000256" key="5">
    <source>
        <dbReference type="RuleBase" id="RU363034"/>
    </source>
</evidence>
<dbReference type="Pfam" id="PF00089">
    <property type="entry name" value="Trypsin"/>
    <property type="match status" value="1"/>
</dbReference>
<dbReference type="EnsemblMetazoa" id="SSS_3843s_mrna">
    <property type="protein sequence ID" value="KAF7495162.1"/>
    <property type="gene ID" value="SSS_3843"/>
</dbReference>
<protein>
    <submittedName>
        <fullName evidence="9">Serine proteinase stubble</fullName>
    </submittedName>
</protein>
<keyword evidence="4" id="KW-1015">Disulfide bond</keyword>
<dbReference type="GO" id="GO:0006508">
    <property type="term" value="P:proteolysis"/>
    <property type="evidence" value="ECO:0007669"/>
    <property type="project" value="UniProtKB-KW"/>
</dbReference>
<dbReference type="InterPro" id="IPR043504">
    <property type="entry name" value="Peptidase_S1_PA_chymotrypsin"/>
</dbReference>
<feature type="region of interest" description="Disordered" evidence="6">
    <location>
        <begin position="114"/>
        <end position="185"/>
    </location>
</feature>
<gene>
    <name evidence="9" type="ORF">SSS_3843</name>
</gene>
<feature type="signal peptide" evidence="7">
    <location>
        <begin position="1"/>
        <end position="25"/>
    </location>
</feature>
<dbReference type="SUPFAM" id="SSF50494">
    <property type="entry name" value="Trypsin-like serine proteases"/>
    <property type="match status" value="1"/>
</dbReference>
<dbReference type="InterPro" id="IPR009003">
    <property type="entry name" value="Peptidase_S1_PA"/>
</dbReference>
<accession>A0A834VF27</accession>
<evidence type="ECO:0000313" key="10">
    <source>
        <dbReference type="EnsemblMetazoa" id="KAF7495162.1"/>
    </source>
</evidence>
<dbReference type="PROSITE" id="PS00134">
    <property type="entry name" value="TRYPSIN_HIS"/>
    <property type="match status" value="1"/>
</dbReference>
<evidence type="ECO:0000256" key="6">
    <source>
        <dbReference type="SAM" id="MobiDB-lite"/>
    </source>
</evidence>
<dbReference type="PANTHER" id="PTHR24252">
    <property type="entry name" value="ACROSIN-RELATED"/>
    <property type="match status" value="1"/>
</dbReference>
<evidence type="ECO:0000313" key="9">
    <source>
        <dbReference type="EMBL" id="KAF7495162.1"/>
    </source>
</evidence>
<evidence type="ECO:0000256" key="3">
    <source>
        <dbReference type="ARBA" id="ARBA00022825"/>
    </source>
</evidence>
<dbReference type="InterPro" id="IPR033116">
    <property type="entry name" value="TRYPSIN_SER"/>
</dbReference>
<dbReference type="AlphaFoldDB" id="A0A834VF27"/>
<dbReference type="PRINTS" id="PR00722">
    <property type="entry name" value="CHYMOTRYPSIN"/>
</dbReference>
<dbReference type="CDD" id="cd00190">
    <property type="entry name" value="Tryp_SPc"/>
    <property type="match status" value="1"/>
</dbReference>